<dbReference type="Pfam" id="PF04892">
    <property type="entry name" value="VanZ"/>
    <property type="match status" value="1"/>
</dbReference>
<evidence type="ECO:0000259" key="3">
    <source>
        <dbReference type="Pfam" id="PF04892"/>
    </source>
</evidence>
<comment type="caution">
    <text evidence="4">The sequence shown here is derived from an EMBL/GenBank/DDBJ whole genome shotgun (WGS) entry which is preliminary data.</text>
</comment>
<name>A0ABX3D246_9BACL</name>
<evidence type="ECO:0000313" key="5">
    <source>
        <dbReference type="Proteomes" id="UP000242153"/>
    </source>
</evidence>
<keyword evidence="2" id="KW-0732">Signal</keyword>
<feature type="transmembrane region" description="Helical" evidence="1">
    <location>
        <begin position="91"/>
        <end position="108"/>
    </location>
</feature>
<sequence>MRLRSKFLIASLLWAAGILIVMCTSSAHAFMYEQTLSYTLNFNPDFSDFFRTSDIDLTDSFYLLQKTGHILSFGILYILVFNWLRNHYKAFGICIFFAFCTEVLQLFFERNGRLFDVSVDLVGILLAVAIIQLVRINTAKAE</sequence>
<reference evidence="4" key="1">
    <citation type="submission" date="2016-07" db="EMBL/GenBank/DDBJ databases">
        <title>Draft genome Planococcus salivarum.</title>
        <authorList>
            <person name="See-Too W.S."/>
        </authorList>
    </citation>
    <scope>NUCLEOTIDE SEQUENCE [LARGE SCALE GENOMIC DNA]</scope>
    <source>
        <strain evidence="4">DSM 23820</strain>
    </source>
</reference>
<protein>
    <recommendedName>
        <fullName evidence="3">VanZ-like domain-containing protein</fullName>
    </recommendedName>
</protein>
<feature type="domain" description="VanZ-like" evidence="3">
    <location>
        <begin position="9"/>
        <end position="134"/>
    </location>
</feature>
<keyword evidence="5" id="KW-1185">Reference proteome</keyword>
<evidence type="ECO:0000256" key="2">
    <source>
        <dbReference type="SAM" id="SignalP"/>
    </source>
</evidence>
<dbReference type="InterPro" id="IPR006976">
    <property type="entry name" value="VanZ-like"/>
</dbReference>
<gene>
    <name evidence="4" type="ORF">BB776_05240</name>
</gene>
<dbReference type="NCBIfam" id="NF037970">
    <property type="entry name" value="vanZ_1"/>
    <property type="match status" value="1"/>
</dbReference>
<keyword evidence="1" id="KW-0472">Membrane</keyword>
<feature type="transmembrane region" description="Helical" evidence="1">
    <location>
        <begin position="67"/>
        <end position="84"/>
    </location>
</feature>
<feature type="signal peptide" evidence="2">
    <location>
        <begin position="1"/>
        <end position="29"/>
    </location>
</feature>
<proteinExistence type="predicted"/>
<accession>A0ABX3D246</accession>
<dbReference type="EMBL" id="MBQG01000022">
    <property type="protein sequence ID" value="OHX56191.1"/>
    <property type="molecule type" value="Genomic_DNA"/>
</dbReference>
<dbReference type="Proteomes" id="UP000242153">
    <property type="component" value="Unassembled WGS sequence"/>
</dbReference>
<feature type="chain" id="PRO_5045382711" description="VanZ-like domain-containing protein" evidence="2">
    <location>
        <begin position="30"/>
        <end position="142"/>
    </location>
</feature>
<evidence type="ECO:0000256" key="1">
    <source>
        <dbReference type="SAM" id="Phobius"/>
    </source>
</evidence>
<feature type="transmembrane region" description="Helical" evidence="1">
    <location>
        <begin position="114"/>
        <end position="134"/>
    </location>
</feature>
<organism evidence="4 5">
    <name type="scientific">Planococcus salinarum</name>
    <dbReference type="NCBI Taxonomy" id="622695"/>
    <lineage>
        <taxon>Bacteria</taxon>
        <taxon>Bacillati</taxon>
        <taxon>Bacillota</taxon>
        <taxon>Bacilli</taxon>
        <taxon>Bacillales</taxon>
        <taxon>Caryophanaceae</taxon>
        <taxon>Planococcus</taxon>
    </lineage>
</organism>
<keyword evidence="1" id="KW-0812">Transmembrane</keyword>
<evidence type="ECO:0000313" key="4">
    <source>
        <dbReference type="EMBL" id="OHX56191.1"/>
    </source>
</evidence>
<keyword evidence="1" id="KW-1133">Transmembrane helix</keyword>